<keyword evidence="2" id="KW-0472">Membrane</keyword>
<dbReference type="Proteomes" id="UP000031366">
    <property type="component" value="Unassembled WGS sequence"/>
</dbReference>
<reference evidence="4 5" key="1">
    <citation type="journal article" date="2015" name="Infect. Genet. Evol.">
        <title>Genomic sequences of six botulinum neurotoxin-producing strains representing three clostridial species illustrate the mobility and diversity of botulinum neurotoxin genes.</title>
        <authorList>
            <person name="Smith T.J."/>
            <person name="Hill K.K."/>
            <person name="Xie G."/>
            <person name="Foley B.T."/>
            <person name="Williamson C.H."/>
            <person name="Foster J.T."/>
            <person name="Johnson S.L."/>
            <person name="Chertkov O."/>
            <person name="Teshima H."/>
            <person name="Gibbons H.S."/>
            <person name="Johnsky L.A."/>
            <person name="Karavis M.A."/>
            <person name="Smith L.A."/>
        </authorList>
    </citation>
    <scope>NUCLEOTIDE SEQUENCE [LARGE SCALE GENOMIC DNA]</scope>
    <source>
        <strain evidence="4 5">CDC 2741</strain>
    </source>
</reference>
<dbReference type="EMBL" id="AYSO01000020">
    <property type="protein sequence ID" value="KIE44432.1"/>
    <property type="molecule type" value="Genomic_DNA"/>
</dbReference>
<sequence>MATLETGRLITEIRKKKNMTQKDVANYLNVSDRAVSKWERGESYPEITTLPKLAELLEISVDELLRGSIENKDLKNDEYGTEDINKEERKRAYSCLLEDAGNKFHRSTIITYLILAIGALIYLHGDVYNVSQIISIILGLSGIVFYYFSIYDYRIRVKRFGHYFDIDNQKDRIKNQIKHSNILIVVELVILILIITNSFIQVSHFIEKYNKTVIVYCSYPKLTIPIIIGIILANLFSYCMMCNKESKGNSLKNNNKLKTVNIILTLISVLSSLILMGYKLYMMISFKKYNVTFIEYLIIGLAIFIILSNILVLKLFIKEKILRYFPLVIASLIEFGIFVFNIYKSIDFPILDQGYKNKTLIIISSSNLLLSVLVVITIYHLMSLFILKNKLDG</sequence>
<evidence type="ECO:0000256" key="2">
    <source>
        <dbReference type="SAM" id="Phobius"/>
    </source>
</evidence>
<evidence type="ECO:0000313" key="4">
    <source>
        <dbReference type="EMBL" id="KIE44432.1"/>
    </source>
</evidence>
<dbReference type="AlphaFoldDB" id="A0A0C1QTX5"/>
<proteinExistence type="predicted"/>
<dbReference type="SUPFAM" id="SSF47413">
    <property type="entry name" value="lambda repressor-like DNA-binding domains"/>
    <property type="match status" value="1"/>
</dbReference>
<dbReference type="RefSeq" id="WP_052268250.1">
    <property type="nucleotide sequence ID" value="NZ_AYSO01000020.1"/>
</dbReference>
<dbReference type="OrthoDB" id="9813152at2"/>
<dbReference type="InterPro" id="IPR010982">
    <property type="entry name" value="Lambda_DNA-bd_dom_sf"/>
</dbReference>
<keyword evidence="2" id="KW-1133">Transmembrane helix</keyword>
<feature type="transmembrane region" description="Helical" evidence="2">
    <location>
        <begin position="131"/>
        <end position="150"/>
    </location>
</feature>
<dbReference type="SMART" id="SM00530">
    <property type="entry name" value="HTH_XRE"/>
    <property type="match status" value="1"/>
</dbReference>
<dbReference type="GO" id="GO:0003677">
    <property type="term" value="F:DNA binding"/>
    <property type="evidence" value="ECO:0007669"/>
    <property type="project" value="UniProtKB-KW"/>
</dbReference>
<dbReference type="CDD" id="cd00093">
    <property type="entry name" value="HTH_XRE"/>
    <property type="match status" value="1"/>
</dbReference>
<dbReference type="PANTHER" id="PTHR46558:SF11">
    <property type="entry name" value="HTH-TYPE TRANSCRIPTIONAL REGULATOR XRE"/>
    <property type="match status" value="1"/>
</dbReference>
<dbReference type="PANTHER" id="PTHR46558">
    <property type="entry name" value="TRACRIPTIONAL REGULATORY PROTEIN-RELATED-RELATED"/>
    <property type="match status" value="1"/>
</dbReference>
<feature type="transmembrane region" description="Helical" evidence="2">
    <location>
        <begin position="324"/>
        <end position="343"/>
    </location>
</feature>
<feature type="transmembrane region" description="Helical" evidence="2">
    <location>
        <begin position="363"/>
        <end position="387"/>
    </location>
</feature>
<gene>
    <name evidence="4" type="ORF">U732_195</name>
</gene>
<feature type="transmembrane region" description="Helical" evidence="2">
    <location>
        <begin position="262"/>
        <end position="281"/>
    </location>
</feature>
<evidence type="ECO:0000259" key="3">
    <source>
        <dbReference type="PROSITE" id="PS50943"/>
    </source>
</evidence>
<organism evidence="4 5">
    <name type="scientific">Clostridium argentinense CDC 2741</name>
    <dbReference type="NCBI Taxonomy" id="1418104"/>
    <lineage>
        <taxon>Bacteria</taxon>
        <taxon>Bacillati</taxon>
        <taxon>Bacillota</taxon>
        <taxon>Clostridia</taxon>
        <taxon>Eubacteriales</taxon>
        <taxon>Clostridiaceae</taxon>
        <taxon>Clostridium</taxon>
    </lineage>
</organism>
<dbReference type="Pfam" id="PF01381">
    <property type="entry name" value="HTH_3"/>
    <property type="match status" value="1"/>
</dbReference>
<dbReference type="PROSITE" id="PS50943">
    <property type="entry name" value="HTH_CROC1"/>
    <property type="match status" value="1"/>
</dbReference>
<accession>A0A0C1QTX5</accession>
<feature type="transmembrane region" description="Helical" evidence="2">
    <location>
        <begin position="182"/>
        <end position="202"/>
    </location>
</feature>
<comment type="caution">
    <text evidence="4">The sequence shown here is derived from an EMBL/GenBank/DDBJ whole genome shotgun (WGS) entry which is preliminary data.</text>
</comment>
<feature type="domain" description="HTH cro/C1-type" evidence="3">
    <location>
        <begin position="10"/>
        <end position="64"/>
    </location>
</feature>
<keyword evidence="2" id="KW-0812">Transmembrane</keyword>
<dbReference type="Gene3D" id="1.10.260.40">
    <property type="entry name" value="lambda repressor-like DNA-binding domains"/>
    <property type="match status" value="1"/>
</dbReference>
<keyword evidence="5" id="KW-1185">Reference proteome</keyword>
<evidence type="ECO:0000313" key="5">
    <source>
        <dbReference type="Proteomes" id="UP000031366"/>
    </source>
</evidence>
<dbReference type="InterPro" id="IPR001387">
    <property type="entry name" value="Cro/C1-type_HTH"/>
</dbReference>
<keyword evidence="1" id="KW-0238">DNA-binding</keyword>
<name>A0A0C1QTX5_9CLOT</name>
<feature type="transmembrane region" description="Helical" evidence="2">
    <location>
        <begin position="109"/>
        <end position="125"/>
    </location>
</feature>
<evidence type="ECO:0000256" key="1">
    <source>
        <dbReference type="ARBA" id="ARBA00023125"/>
    </source>
</evidence>
<feature type="transmembrane region" description="Helical" evidence="2">
    <location>
        <begin position="222"/>
        <end position="241"/>
    </location>
</feature>
<protein>
    <submittedName>
        <fullName evidence="4">Helix-turn-helix family protein</fullName>
    </submittedName>
</protein>
<feature type="transmembrane region" description="Helical" evidence="2">
    <location>
        <begin position="293"/>
        <end position="317"/>
    </location>
</feature>